<dbReference type="EMBL" id="JAVFKY010000004">
    <property type="protein sequence ID" value="KAK5577591.1"/>
    <property type="molecule type" value="Genomic_DNA"/>
</dbReference>
<keyword evidence="4 9" id="KW-0812">Transmembrane</keyword>
<organism evidence="11 12">
    <name type="scientific">Dictyostelium firmibasis</name>
    <dbReference type="NCBI Taxonomy" id="79012"/>
    <lineage>
        <taxon>Eukaryota</taxon>
        <taxon>Amoebozoa</taxon>
        <taxon>Evosea</taxon>
        <taxon>Eumycetozoa</taxon>
        <taxon>Dictyostelia</taxon>
        <taxon>Dictyosteliales</taxon>
        <taxon>Dictyosteliaceae</taxon>
        <taxon>Dictyostelium</taxon>
    </lineage>
</organism>
<reference evidence="11 12" key="1">
    <citation type="submission" date="2023-11" db="EMBL/GenBank/DDBJ databases">
        <title>Dfirmibasis_genome.</title>
        <authorList>
            <person name="Edelbroek B."/>
            <person name="Kjellin J."/>
            <person name="Jerlstrom-Hultqvist J."/>
            <person name="Soderbom F."/>
        </authorList>
    </citation>
    <scope>NUCLEOTIDE SEQUENCE [LARGE SCALE GENOMIC DNA]</scope>
    <source>
        <strain evidence="11 12">TNS-C-14</strain>
    </source>
</reference>
<dbReference type="Gene3D" id="3.40.50.300">
    <property type="entry name" value="P-loop containing nucleotide triphosphate hydrolases"/>
    <property type="match status" value="1"/>
</dbReference>
<dbReference type="SMART" id="SM00382">
    <property type="entry name" value="AAA"/>
    <property type="match status" value="1"/>
</dbReference>
<dbReference type="InterPro" id="IPR056264">
    <property type="entry name" value="R2_ABCA1-4-like"/>
</dbReference>
<dbReference type="InterPro" id="IPR026082">
    <property type="entry name" value="ABCA"/>
</dbReference>
<dbReference type="GO" id="GO:0005524">
    <property type="term" value="F:ATP binding"/>
    <property type="evidence" value="ECO:0007669"/>
    <property type="project" value="UniProtKB-KW"/>
</dbReference>
<evidence type="ECO:0000256" key="9">
    <source>
        <dbReference type="SAM" id="Phobius"/>
    </source>
</evidence>
<evidence type="ECO:0000256" key="6">
    <source>
        <dbReference type="ARBA" id="ARBA00022840"/>
    </source>
</evidence>
<dbReference type="GO" id="GO:0016020">
    <property type="term" value="C:membrane"/>
    <property type="evidence" value="ECO:0007669"/>
    <property type="project" value="UniProtKB-SubCell"/>
</dbReference>
<dbReference type="InterPro" id="IPR003439">
    <property type="entry name" value="ABC_transporter-like_ATP-bd"/>
</dbReference>
<dbReference type="GO" id="GO:0016887">
    <property type="term" value="F:ATP hydrolysis activity"/>
    <property type="evidence" value="ECO:0007669"/>
    <property type="project" value="InterPro"/>
</dbReference>
<keyword evidence="3" id="KW-0813">Transport</keyword>
<gene>
    <name evidence="11" type="ORF">RB653_002534</name>
</gene>
<dbReference type="Pfam" id="PF23321">
    <property type="entry name" value="R1_ABCA1"/>
    <property type="match status" value="1"/>
</dbReference>
<dbReference type="InterPro" id="IPR027417">
    <property type="entry name" value="P-loop_NTPase"/>
</dbReference>
<evidence type="ECO:0000256" key="7">
    <source>
        <dbReference type="ARBA" id="ARBA00022989"/>
    </source>
</evidence>
<dbReference type="GO" id="GO:0140359">
    <property type="term" value="F:ABC-type transporter activity"/>
    <property type="evidence" value="ECO:0007669"/>
    <property type="project" value="InterPro"/>
</dbReference>
<dbReference type="Proteomes" id="UP001344447">
    <property type="component" value="Unassembled WGS sequence"/>
</dbReference>
<dbReference type="FunFam" id="3.40.50.300:FF:000335">
    <property type="entry name" value="ATP binding cassette subfamily A member 5"/>
    <property type="match status" value="1"/>
</dbReference>
<feature type="domain" description="ABC transporter" evidence="10">
    <location>
        <begin position="456"/>
        <end position="686"/>
    </location>
</feature>
<dbReference type="PROSITE" id="PS50893">
    <property type="entry name" value="ABC_TRANSPORTER_2"/>
    <property type="match status" value="1"/>
</dbReference>
<comment type="caution">
    <text evidence="11">The sequence shown here is derived from an EMBL/GenBank/DDBJ whole genome shotgun (WGS) entry which is preliminary data.</text>
</comment>
<keyword evidence="8 9" id="KW-0472">Membrane</keyword>
<dbReference type="GO" id="GO:0031288">
    <property type="term" value="P:sorocarp morphogenesis"/>
    <property type="evidence" value="ECO:0007669"/>
    <property type="project" value="TreeGrafter"/>
</dbReference>
<dbReference type="CDD" id="cd03263">
    <property type="entry name" value="ABC_subfamily_A"/>
    <property type="match status" value="1"/>
</dbReference>
<comment type="subcellular location">
    <subcellularLocation>
        <location evidence="1">Membrane</location>
        <topology evidence="1">Multi-pass membrane protein</topology>
    </subcellularLocation>
</comment>
<dbReference type="PANTHER" id="PTHR19229">
    <property type="entry name" value="ATP-BINDING CASSETTE TRANSPORTER SUBFAMILY A ABCA"/>
    <property type="match status" value="1"/>
</dbReference>
<evidence type="ECO:0000256" key="4">
    <source>
        <dbReference type="ARBA" id="ARBA00022692"/>
    </source>
</evidence>
<name>A0AAN7YQ68_9MYCE</name>
<feature type="transmembrane region" description="Helical" evidence="9">
    <location>
        <begin position="298"/>
        <end position="318"/>
    </location>
</feature>
<evidence type="ECO:0000256" key="5">
    <source>
        <dbReference type="ARBA" id="ARBA00022741"/>
    </source>
</evidence>
<feature type="transmembrane region" description="Helical" evidence="9">
    <location>
        <begin position="270"/>
        <end position="289"/>
    </location>
</feature>
<evidence type="ECO:0000313" key="12">
    <source>
        <dbReference type="Proteomes" id="UP001344447"/>
    </source>
</evidence>
<evidence type="ECO:0000256" key="8">
    <source>
        <dbReference type="ARBA" id="ARBA00023136"/>
    </source>
</evidence>
<proteinExistence type="inferred from homology"/>
<comment type="similarity">
    <text evidence="2">Belongs to the ABC transporter superfamily. ABCA family.</text>
</comment>
<feature type="transmembrane region" description="Helical" evidence="9">
    <location>
        <begin position="228"/>
        <end position="250"/>
    </location>
</feature>
<dbReference type="Pfam" id="PF00005">
    <property type="entry name" value="ABC_tran"/>
    <property type="match status" value="1"/>
</dbReference>
<dbReference type="GO" id="GO:0005319">
    <property type="term" value="F:lipid transporter activity"/>
    <property type="evidence" value="ECO:0007669"/>
    <property type="project" value="TreeGrafter"/>
</dbReference>
<keyword evidence="5" id="KW-0547">Nucleotide-binding</keyword>
<evidence type="ECO:0000313" key="11">
    <source>
        <dbReference type="EMBL" id="KAK5577591.1"/>
    </source>
</evidence>
<feature type="transmembrane region" description="Helical" evidence="9">
    <location>
        <begin position="182"/>
        <end position="207"/>
    </location>
</feature>
<sequence>MRHQNKNYKRPSFFSQFLVILWFRTKLSIRDKKFFVLGILLPMIAIGSSVLLSEVLVFPPGSDYQRSNNNLQDNNIFVTPYNLNSQQNLLLDTMKLQYSLNYTYLDDDTDLPDYIQNKSLSSLNYGISFIGKNGLNIYYNSSIETIPTFVHSFFISLFKINGINLQLNETITVLSSEVTFDVFYLLMPMILQYGFVFFIPYFAILIVTDRDKGYKNHLILNSLRTSAYWLSNLAFDYIIFLFPTIIGWIILYSFKIDGIYSDNSGKSFLLFITFGLSAIPFGFVLQFIFDKEETANKWLYPFTSIVTSIPSALISVAFPTSTPLAVELLLSILPTFSFCNGLKALTYNNSSTVSYTILIQLLSGLIYLILIYFIDNLKKPKKNEIIFDEDSESIINNQTTVEDNDVLNEKEKIKRLIRDSDGNKSNFPKIVVDGIYKQFIQPKPTLEKPSLIEKCSGGAKVTKKNSIIKKAVDGIWFSVEKNEIFGLLGPNGSGKSTCLNVLTGILKADKGDGYLSGKSIDKDKDVFQSIGSCAQNDILFENLTIYEHLYLFSRLKSITTKTELEDEIDFYINKFSIQSFKNKKSSDLSGGTKRKLSVACCLIGDPQVVLLDEPSTSLDPISRNELHSLIDELKANKSIIMTTHSINEINQCCNRVAIMVDGKIRCIGTPNHLKHKYGSGYTIDIVPKNYLNNSFEIHNFMAQTFPSATRVERLGRFISYDLPNQNQESLATIFRILQSNKQRLEILDFSASSSSLEKVFLKFANLQEEINKQQPNNNSINNDVIN</sequence>
<evidence type="ECO:0000259" key="10">
    <source>
        <dbReference type="PROSITE" id="PS50893"/>
    </source>
</evidence>
<dbReference type="AlphaFoldDB" id="A0AAN7YQ68"/>
<keyword evidence="6" id="KW-0067">ATP-binding</keyword>
<dbReference type="InterPro" id="IPR003593">
    <property type="entry name" value="AAA+_ATPase"/>
</dbReference>
<dbReference type="InterPro" id="IPR013525">
    <property type="entry name" value="ABC2_TM"/>
</dbReference>
<accession>A0AAN7YQ68</accession>
<dbReference type="SUPFAM" id="SSF52540">
    <property type="entry name" value="P-loop containing nucleoside triphosphate hydrolases"/>
    <property type="match status" value="1"/>
</dbReference>
<evidence type="ECO:0000256" key="3">
    <source>
        <dbReference type="ARBA" id="ARBA00022448"/>
    </source>
</evidence>
<evidence type="ECO:0000256" key="1">
    <source>
        <dbReference type="ARBA" id="ARBA00004141"/>
    </source>
</evidence>
<keyword evidence="12" id="KW-1185">Reference proteome</keyword>
<dbReference type="Pfam" id="PF12698">
    <property type="entry name" value="ABC2_membrane_3"/>
    <property type="match status" value="1"/>
</dbReference>
<feature type="transmembrane region" description="Helical" evidence="9">
    <location>
        <begin position="354"/>
        <end position="374"/>
    </location>
</feature>
<protein>
    <recommendedName>
        <fullName evidence="10">ABC transporter domain-containing protein</fullName>
    </recommendedName>
</protein>
<feature type="transmembrane region" description="Helical" evidence="9">
    <location>
        <begin position="34"/>
        <end position="58"/>
    </location>
</feature>
<evidence type="ECO:0000256" key="2">
    <source>
        <dbReference type="ARBA" id="ARBA00008869"/>
    </source>
</evidence>
<keyword evidence="7 9" id="KW-1133">Transmembrane helix</keyword>
<dbReference type="PANTHER" id="PTHR19229:SF217">
    <property type="entry name" value="ABC TRANSPORTER A FAMILY MEMBER 10-RELATED"/>
    <property type="match status" value="1"/>
</dbReference>